<dbReference type="PROSITE" id="PS51257">
    <property type="entry name" value="PROKAR_LIPOPROTEIN"/>
    <property type="match status" value="1"/>
</dbReference>
<dbReference type="AlphaFoldDB" id="A0A2P5E014"/>
<dbReference type="OrthoDB" id="10379572at2759"/>
<name>A0A2P5E014_TREOI</name>
<gene>
    <name evidence="1" type="ORF">TorRG33x02_237150</name>
</gene>
<comment type="caution">
    <text evidence="1">The sequence shown here is derived from an EMBL/GenBank/DDBJ whole genome shotgun (WGS) entry which is preliminary data.</text>
</comment>
<dbReference type="Proteomes" id="UP000237000">
    <property type="component" value="Unassembled WGS sequence"/>
</dbReference>
<protein>
    <submittedName>
        <fullName evidence="1">Uncharacterized protein</fullName>
    </submittedName>
</protein>
<reference evidence="2" key="1">
    <citation type="submission" date="2016-06" db="EMBL/GenBank/DDBJ databases">
        <title>Parallel loss of symbiosis genes in relatives of nitrogen-fixing non-legume Parasponia.</title>
        <authorList>
            <person name="Van Velzen R."/>
            <person name="Holmer R."/>
            <person name="Bu F."/>
            <person name="Rutten L."/>
            <person name="Van Zeijl A."/>
            <person name="Liu W."/>
            <person name="Santuari L."/>
            <person name="Cao Q."/>
            <person name="Sharma T."/>
            <person name="Shen D."/>
            <person name="Roswanjaya Y."/>
            <person name="Wardhani T."/>
            <person name="Kalhor M.S."/>
            <person name="Jansen J."/>
            <person name="Van den Hoogen J."/>
            <person name="Gungor B."/>
            <person name="Hartog M."/>
            <person name="Hontelez J."/>
            <person name="Verver J."/>
            <person name="Yang W.-C."/>
            <person name="Schijlen E."/>
            <person name="Repin R."/>
            <person name="Schilthuizen M."/>
            <person name="Schranz E."/>
            <person name="Heidstra R."/>
            <person name="Miyata K."/>
            <person name="Fedorova E."/>
            <person name="Kohlen W."/>
            <person name="Bisseling T."/>
            <person name="Smit S."/>
            <person name="Geurts R."/>
        </authorList>
    </citation>
    <scope>NUCLEOTIDE SEQUENCE [LARGE SCALE GENOMIC DNA]</scope>
    <source>
        <strain evidence="2">cv. RG33-2</strain>
    </source>
</reference>
<keyword evidence="2" id="KW-1185">Reference proteome</keyword>
<dbReference type="EMBL" id="JXTC01000239">
    <property type="protein sequence ID" value="PON78887.1"/>
    <property type="molecule type" value="Genomic_DNA"/>
</dbReference>
<dbReference type="InParanoid" id="A0A2P5E014"/>
<evidence type="ECO:0000313" key="1">
    <source>
        <dbReference type="EMBL" id="PON78887.1"/>
    </source>
</evidence>
<organism evidence="1 2">
    <name type="scientific">Trema orientale</name>
    <name type="common">Charcoal tree</name>
    <name type="synonym">Celtis orientalis</name>
    <dbReference type="NCBI Taxonomy" id="63057"/>
    <lineage>
        <taxon>Eukaryota</taxon>
        <taxon>Viridiplantae</taxon>
        <taxon>Streptophyta</taxon>
        <taxon>Embryophyta</taxon>
        <taxon>Tracheophyta</taxon>
        <taxon>Spermatophyta</taxon>
        <taxon>Magnoliopsida</taxon>
        <taxon>eudicotyledons</taxon>
        <taxon>Gunneridae</taxon>
        <taxon>Pentapetalae</taxon>
        <taxon>rosids</taxon>
        <taxon>fabids</taxon>
        <taxon>Rosales</taxon>
        <taxon>Cannabaceae</taxon>
        <taxon>Trema</taxon>
    </lineage>
</organism>
<accession>A0A2P5E014</accession>
<proteinExistence type="predicted"/>
<sequence length="55" mass="6404">MPTRELGLFESNATFGVLQPDDGRQPPFFLTFGGCELHSSSWMIYDWFYGEKQLR</sequence>
<evidence type="ECO:0000313" key="2">
    <source>
        <dbReference type="Proteomes" id="UP000237000"/>
    </source>
</evidence>